<proteinExistence type="predicted"/>
<feature type="binding site" evidence="9">
    <location>
        <position position="102"/>
    </location>
    <ligand>
        <name>Cu cation</name>
        <dbReference type="ChEBI" id="CHEBI:23378"/>
    </ligand>
</feature>
<dbReference type="OrthoDB" id="9757546at2"/>
<comment type="cofactor">
    <cofactor evidence="9">
        <name>Cu cation</name>
        <dbReference type="ChEBI" id="CHEBI:23378"/>
    </cofactor>
    <text evidence="9">Binds 1 copper ion per subunit.</text>
</comment>
<dbReference type="Proteomes" id="UP000239917">
    <property type="component" value="Unassembled WGS sequence"/>
</dbReference>
<feature type="binding site" evidence="9">
    <location>
        <position position="63"/>
    </location>
    <ligand>
        <name>Cu cation</name>
        <dbReference type="ChEBI" id="CHEBI:23378"/>
    </ligand>
</feature>
<dbReference type="SUPFAM" id="SSF49503">
    <property type="entry name" value="Cupredoxins"/>
    <property type="match status" value="1"/>
</dbReference>
<feature type="binding site" evidence="9">
    <location>
        <position position="99"/>
    </location>
    <ligand>
        <name>Cu cation</name>
        <dbReference type="ChEBI" id="CHEBI:23378"/>
    </ligand>
</feature>
<feature type="chain" id="PRO_5015764129" description="Pseudoazurin" evidence="10">
    <location>
        <begin position="24"/>
        <end position="149"/>
    </location>
</feature>
<protein>
    <recommendedName>
        <fullName evidence="2 8">Pseudoazurin</fullName>
    </recommendedName>
</protein>
<keyword evidence="4 9" id="KW-0479">Metal-binding</keyword>
<name>A0A2S5Z743_9GAMM</name>
<dbReference type="CDD" id="cd04218">
    <property type="entry name" value="Pseudoazurin"/>
    <property type="match status" value="1"/>
</dbReference>
<evidence type="ECO:0000256" key="3">
    <source>
        <dbReference type="ARBA" id="ARBA00022448"/>
    </source>
</evidence>
<evidence type="ECO:0000256" key="4">
    <source>
        <dbReference type="ARBA" id="ARBA00022723"/>
    </source>
</evidence>
<dbReference type="AlphaFoldDB" id="A0A2S5Z743"/>
<evidence type="ECO:0000256" key="8">
    <source>
        <dbReference type="NCBIfam" id="TIGR02375"/>
    </source>
</evidence>
<feature type="domain" description="Blue (type 1) copper" evidence="11">
    <location>
        <begin position="28"/>
        <end position="113"/>
    </location>
</feature>
<evidence type="ECO:0000313" key="13">
    <source>
        <dbReference type="Proteomes" id="UP000239917"/>
    </source>
</evidence>
<comment type="caution">
    <text evidence="12">The sequence shown here is derived from an EMBL/GenBank/DDBJ whole genome shotgun (WGS) entry which is preliminary data.</text>
</comment>
<dbReference type="PROSITE" id="PS00196">
    <property type="entry name" value="COPPER_BLUE"/>
    <property type="match status" value="1"/>
</dbReference>
<evidence type="ECO:0000256" key="7">
    <source>
        <dbReference type="ARBA" id="ARBA00023008"/>
    </source>
</evidence>
<dbReference type="InterPro" id="IPR002386">
    <property type="entry name" value="Amicyanin/Pseudoazurin"/>
</dbReference>
<reference evidence="12 13" key="1">
    <citation type="submission" date="2018-01" db="EMBL/GenBank/DDBJ databases">
        <title>Complete genome sequences of the type strains of Marinobacter flavimaris and Marinobacter maroccanus.</title>
        <authorList>
            <person name="Palau M."/>
            <person name="Boujida N."/>
            <person name="Manresa A."/>
            <person name="Minana-Galbis D."/>
        </authorList>
    </citation>
    <scope>NUCLEOTIDE SEQUENCE [LARGE SCALE GENOMIC DNA]</scope>
    <source>
        <strain evidence="12 13">N4</strain>
    </source>
</reference>
<accession>A0A2S5Z743</accession>
<evidence type="ECO:0000256" key="2">
    <source>
        <dbReference type="ARBA" id="ARBA00016984"/>
    </source>
</evidence>
<dbReference type="PRINTS" id="PR00155">
    <property type="entry name" value="AMICYANIN"/>
</dbReference>
<dbReference type="GO" id="GO:0042597">
    <property type="term" value="C:periplasmic space"/>
    <property type="evidence" value="ECO:0007669"/>
    <property type="project" value="UniProtKB-SubCell"/>
</dbReference>
<keyword evidence="3" id="KW-0813">Transport</keyword>
<dbReference type="InterPro" id="IPR001235">
    <property type="entry name" value="Copper_blue_Plastocyanin"/>
</dbReference>
<dbReference type="Pfam" id="PF00127">
    <property type="entry name" value="Copper-bind"/>
    <property type="match status" value="1"/>
</dbReference>
<comment type="subcellular location">
    <subcellularLocation>
        <location evidence="1">Periplasm</location>
    </subcellularLocation>
</comment>
<evidence type="ECO:0000313" key="12">
    <source>
        <dbReference type="EMBL" id="PPI83225.1"/>
    </source>
</evidence>
<dbReference type="Gene3D" id="2.60.40.420">
    <property type="entry name" value="Cupredoxins - blue copper proteins"/>
    <property type="match status" value="1"/>
</dbReference>
<dbReference type="RefSeq" id="WP_104322793.1">
    <property type="nucleotide sequence ID" value="NZ_PSSX01000016.1"/>
</dbReference>
<dbReference type="PRINTS" id="PR00156">
    <property type="entry name" value="COPPERBLUE"/>
</dbReference>
<dbReference type="GO" id="GO:0009055">
    <property type="term" value="F:electron transfer activity"/>
    <property type="evidence" value="ECO:0007669"/>
    <property type="project" value="InterPro"/>
</dbReference>
<keyword evidence="5" id="KW-0574">Periplasm</keyword>
<dbReference type="InterPro" id="IPR028871">
    <property type="entry name" value="BlueCu_1_BS"/>
</dbReference>
<dbReference type="InterPro" id="IPR008972">
    <property type="entry name" value="Cupredoxin"/>
</dbReference>
<dbReference type="GO" id="GO:0005507">
    <property type="term" value="F:copper ion binding"/>
    <property type="evidence" value="ECO:0007669"/>
    <property type="project" value="UniProtKB-UniRule"/>
</dbReference>
<dbReference type="InterPro" id="IPR012745">
    <property type="entry name" value="Pseudoazurin"/>
</dbReference>
<keyword evidence="6" id="KW-0249">Electron transport</keyword>
<keyword evidence="7 9" id="KW-0186">Copper</keyword>
<evidence type="ECO:0000259" key="11">
    <source>
        <dbReference type="Pfam" id="PF00127"/>
    </source>
</evidence>
<feature type="signal peptide" evidence="10">
    <location>
        <begin position="1"/>
        <end position="23"/>
    </location>
</feature>
<keyword evidence="10" id="KW-0732">Signal</keyword>
<evidence type="ECO:0000256" key="6">
    <source>
        <dbReference type="ARBA" id="ARBA00022982"/>
    </source>
</evidence>
<evidence type="ECO:0000256" key="10">
    <source>
        <dbReference type="SAM" id="SignalP"/>
    </source>
</evidence>
<organism evidence="12 13">
    <name type="scientific">Marinobacter maroccanus</name>
    <dbReference type="NCBI Taxonomy" id="2055143"/>
    <lineage>
        <taxon>Bacteria</taxon>
        <taxon>Pseudomonadati</taxon>
        <taxon>Pseudomonadota</taxon>
        <taxon>Gammaproteobacteria</taxon>
        <taxon>Pseudomonadales</taxon>
        <taxon>Marinobacteraceae</taxon>
        <taxon>Marinobacter</taxon>
    </lineage>
</organism>
<dbReference type="InterPro" id="IPR000923">
    <property type="entry name" value="BlueCu_1"/>
</dbReference>
<keyword evidence="13" id="KW-1185">Reference proteome</keyword>
<sequence length="149" mass="15605">MKLTFKNGLTAVALTLVSGFAMAAEHVVEMKNSGADGAMVFEPGFVKAEPGDTVKFVLVDPAHNSVSVEVPEGAEGWQGAMNQGITVTLNEEGVYVYKCTPHAALNMAGVIQVGEPANYGAAKAAVDKLTAAAATNKERLTGYFEQVEK</sequence>
<evidence type="ECO:0000256" key="9">
    <source>
        <dbReference type="PIRSR" id="PIRSR602386-1"/>
    </source>
</evidence>
<gene>
    <name evidence="12" type="ORF">KEHDKFFH_15750</name>
</gene>
<evidence type="ECO:0000256" key="1">
    <source>
        <dbReference type="ARBA" id="ARBA00004418"/>
    </source>
</evidence>
<feature type="binding site" evidence="9">
    <location>
        <position position="107"/>
    </location>
    <ligand>
        <name>Cu cation</name>
        <dbReference type="ChEBI" id="CHEBI:23378"/>
    </ligand>
</feature>
<dbReference type="EMBL" id="PSSX01000016">
    <property type="protein sequence ID" value="PPI83225.1"/>
    <property type="molecule type" value="Genomic_DNA"/>
</dbReference>
<dbReference type="NCBIfam" id="TIGR02375">
    <property type="entry name" value="pseudoazurin"/>
    <property type="match status" value="1"/>
</dbReference>
<evidence type="ECO:0000256" key="5">
    <source>
        <dbReference type="ARBA" id="ARBA00022764"/>
    </source>
</evidence>